<accession>E8V4Z4</accession>
<dbReference type="AlphaFoldDB" id="E8V4Z4"/>
<dbReference type="Proteomes" id="UP000006844">
    <property type="component" value="Chromosome"/>
</dbReference>
<protein>
    <recommendedName>
        <fullName evidence="4">Flagellar FliJ protein</fullName>
    </recommendedName>
</protein>
<keyword evidence="3" id="KW-1185">Reference proteome</keyword>
<organism evidence="2 3">
    <name type="scientific">Terriglobus saanensis (strain ATCC BAA-1853 / DSM 23119 / SP1PR4)</name>
    <dbReference type="NCBI Taxonomy" id="401053"/>
    <lineage>
        <taxon>Bacteria</taxon>
        <taxon>Pseudomonadati</taxon>
        <taxon>Acidobacteriota</taxon>
        <taxon>Terriglobia</taxon>
        <taxon>Terriglobales</taxon>
        <taxon>Acidobacteriaceae</taxon>
        <taxon>Terriglobus</taxon>
    </lineage>
</organism>
<evidence type="ECO:0008006" key="4">
    <source>
        <dbReference type="Google" id="ProtNLM"/>
    </source>
</evidence>
<dbReference type="RefSeq" id="WP_013568355.1">
    <property type="nucleotide sequence ID" value="NC_014963.1"/>
</dbReference>
<reference evidence="2 3" key="1">
    <citation type="journal article" date="2012" name="Stand. Genomic Sci.">
        <title>Complete genome sequence of Terriglobus saanensis type strain SP1PR4(T), an Acidobacteria from tundra soil.</title>
        <authorList>
            <person name="Rawat S.R."/>
            <person name="Mannisto M.K."/>
            <person name="Starovoytov V."/>
            <person name="Goodwin L."/>
            <person name="Nolan M."/>
            <person name="Hauser L."/>
            <person name="Land M."/>
            <person name="Davenport K.W."/>
            <person name="Woyke T."/>
            <person name="Haggblom M.M."/>
        </authorList>
    </citation>
    <scope>NUCLEOTIDE SEQUENCE</scope>
    <source>
        <strain evidence="3">ATCC BAA-1853 / DSM 23119 / SP1PR4</strain>
    </source>
</reference>
<evidence type="ECO:0000313" key="2">
    <source>
        <dbReference type="EMBL" id="ADV82622.1"/>
    </source>
</evidence>
<gene>
    <name evidence="2" type="ordered locus">AciPR4_1816</name>
</gene>
<evidence type="ECO:0000256" key="1">
    <source>
        <dbReference type="SAM" id="Coils"/>
    </source>
</evidence>
<sequence length="147" mass="17182">MSSQRIASLRRVLALCLTQERGAKLAMAQSVQRVTLMAKRLESLELRQASGPVSARRENSLVGAEDLLSSEALTLMRERILHALRAARLERNQHEREWMERHKTMEQVRGVLNRLEMEIDRIMQRHEQQEIDDLYAARQLSRRKDQP</sequence>
<dbReference type="HOGENOM" id="CLU_1767158_0_0_0"/>
<dbReference type="KEGG" id="tsa:AciPR4_1816"/>
<proteinExistence type="predicted"/>
<dbReference type="STRING" id="401053.AciPR4_1816"/>
<evidence type="ECO:0000313" key="3">
    <source>
        <dbReference type="Proteomes" id="UP000006844"/>
    </source>
</evidence>
<keyword evidence="1" id="KW-0175">Coiled coil</keyword>
<feature type="coiled-coil region" evidence="1">
    <location>
        <begin position="77"/>
        <end position="132"/>
    </location>
</feature>
<name>E8V4Z4_TERSS</name>
<dbReference type="EMBL" id="CP002467">
    <property type="protein sequence ID" value="ADV82622.1"/>
    <property type="molecule type" value="Genomic_DNA"/>
</dbReference>